<name>A0AAW3ZJ74_9GAMM</name>
<dbReference type="EMBL" id="JACYTR010000013">
    <property type="protein sequence ID" value="MBD8525833.1"/>
    <property type="molecule type" value="Genomic_DNA"/>
</dbReference>
<comment type="caution">
    <text evidence="2">The sequence shown here is derived from an EMBL/GenBank/DDBJ whole genome shotgun (WGS) entry which is preliminary data.</text>
</comment>
<gene>
    <name evidence="2" type="ORF">IFO71_08760</name>
</gene>
<dbReference type="Proteomes" id="UP000613768">
    <property type="component" value="Unassembled WGS sequence"/>
</dbReference>
<accession>A0AAW3ZJ74</accession>
<dbReference type="AlphaFoldDB" id="A0AAW3ZJ74"/>
<evidence type="ECO:0000313" key="2">
    <source>
        <dbReference type="EMBL" id="MBD8525833.1"/>
    </source>
</evidence>
<protein>
    <recommendedName>
        <fullName evidence="4">Lipoprotein</fullName>
    </recommendedName>
</protein>
<keyword evidence="3" id="KW-1185">Reference proteome</keyword>
<sequence>MNINSTAICLALLCICSTAAASGIEYRGEARATDSGNLLYAEHHYLRTEGGRPRERLVMYRCPSGEAFARKTVSYGEPPYAPSFRMDDARLGYAEGFSRGKAAGEALVQRASNQPAETDAISLGESLVVDAGFDEFVRSHWEELQAGKKVSLRFLVPSRLAAYGFKLQKTGEENLYGESASTFRLALSGLFGWFADAIDVSYRNSDRRLMRFVGLSNIRASADENLVADIQFPPAEQRDALDDGRWQQAEQEPLVACQLGR</sequence>
<keyword evidence="1" id="KW-0732">Signal</keyword>
<reference evidence="2 3" key="1">
    <citation type="submission" date="2020-09" db="EMBL/GenBank/DDBJ databases">
        <title>Pseudoxanthomonas sp. CAU 1598 isolated from sand of Yaerae Beach.</title>
        <authorList>
            <person name="Kim W."/>
        </authorList>
    </citation>
    <scope>NUCLEOTIDE SEQUENCE [LARGE SCALE GENOMIC DNA]</scope>
    <source>
        <strain evidence="2 3">CAU 1598</strain>
    </source>
</reference>
<dbReference type="RefSeq" id="WP_192029253.1">
    <property type="nucleotide sequence ID" value="NZ_JACYTR010000013.1"/>
</dbReference>
<organism evidence="2 3">
    <name type="scientific">Pseudomarimonas arenosa</name>
    <dbReference type="NCBI Taxonomy" id="2774145"/>
    <lineage>
        <taxon>Bacteria</taxon>
        <taxon>Pseudomonadati</taxon>
        <taxon>Pseudomonadota</taxon>
        <taxon>Gammaproteobacteria</taxon>
        <taxon>Lysobacterales</taxon>
        <taxon>Lysobacteraceae</taxon>
        <taxon>Pseudomarimonas</taxon>
    </lineage>
</organism>
<evidence type="ECO:0008006" key="4">
    <source>
        <dbReference type="Google" id="ProtNLM"/>
    </source>
</evidence>
<feature type="chain" id="PRO_5043374661" description="Lipoprotein" evidence="1">
    <location>
        <begin position="22"/>
        <end position="261"/>
    </location>
</feature>
<evidence type="ECO:0000256" key="1">
    <source>
        <dbReference type="SAM" id="SignalP"/>
    </source>
</evidence>
<evidence type="ECO:0000313" key="3">
    <source>
        <dbReference type="Proteomes" id="UP000613768"/>
    </source>
</evidence>
<feature type="signal peptide" evidence="1">
    <location>
        <begin position="1"/>
        <end position="21"/>
    </location>
</feature>
<proteinExistence type="predicted"/>